<evidence type="ECO:0000256" key="9">
    <source>
        <dbReference type="ARBA" id="ARBA00023049"/>
    </source>
</evidence>
<comment type="subcellular location">
    <subcellularLocation>
        <location evidence="2">Membrane</location>
        <topology evidence="2">Multi-pass membrane protein</topology>
    </subcellularLocation>
</comment>
<evidence type="ECO:0000313" key="14">
    <source>
        <dbReference type="Proteomes" id="UP000179237"/>
    </source>
</evidence>
<evidence type="ECO:0000256" key="1">
    <source>
        <dbReference type="ARBA" id="ARBA00001947"/>
    </source>
</evidence>
<keyword evidence="10 11" id="KW-0472">Membrane</keyword>
<evidence type="ECO:0000313" key="13">
    <source>
        <dbReference type="EMBL" id="OGD83430.1"/>
    </source>
</evidence>
<dbReference type="Pfam" id="PF02163">
    <property type="entry name" value="Peptidase_M50"/>
    <property type="match status" value="1"/>
</dbReference>
<name>A0A1F5FUZ4_9BACT</name>
<keyword evidence="4" id="KW-0645">Protease</keyword>
<dbReference type="GO" id="GO:0004222">
    <property type="term" value="F:metalloendopeptidase activity"/>
    <property type="evidence" value="ECO:0007669"/>
    <property type="project" value="InterPro"/>
</dbReference>
<proteinExistence type="inferred from homology"/>
<comment type="similarity">
    <text evidence="3">Belongs to the peptidase M50B family.</text>
</comment>
<evidence type="ECO:0000256" key="3">
    <source>
        <dbReference type="ARBA" id="ARBA00007931"/>
    </source>
</evidence>
<dbReference type="InterPro" id="IPR008915">
    <property type="entry name" value="Peptidase_M50"/>
</dbReference>
<evidence type="ECO:0000256" key="7">
    <source>
        <dbReference type="ARBA" id="ARBA00022833"/>
    </source>
</evidence>
<keyword evidence="5 11" id="KW-0812">Transmembrane</keyword>
<dbReference type="InterPro" id="IPR004387">
    <property type="entry name" value="Pept_M50_Zn"/>
</dbReference>
<keyword evidence="8 11" id="KW-1133">Transmembrane helix</keyword>
<dbReference type="Gene3D" id="2.30.42.10">
    <property type="match status" value="1"/>
</dbReference>
<dbReference type="GO" id="GO:0006508">
    <property type="term" value="P:proteolysis"/>
    <property type="evidence" value="ECO:0007669"/>
    <property type="project" value="UniProtKB-KW"/>
</dbReference>
<dbReference type="Proteomes" id="UP000179237">
    <property type="component" value="Unassembled WGS sequence"/>
</dbReference>
<evidence type="ECO:0000259" key="12">
    <source>
        <dbReference type="Pfam" id="PF02163"/>
    </source>
</evidence>
<dbReference type="PANTHER" id="PTHR42837">
    <property type="entry name" value="REGULATOR OF SIGMA-E PROTEASE RSEP"/>
    <property type="match status" value="1"/>
</dbReference>
<evidence type="ECO:0000256" key="8">
    <source>
        <dbReference type="ARBA" id="ARBA00022989"/>
    </source>
</evidence>
<organism evidence="13 14">
    <name type="scientific">Candidatus Collierbacteria bacterium RIFOXYD1_FULL_40_9</name>
    <dbReference type="NCBI Taxonomy" id="1817731"/>
    <lineage>
        <taxon>Bacteria</taxon>
        <taxon>Candidatus Collieribacteriota</taxon>
    </lineage>
</organism>
<evidence type="ECO:0000256" key="2">
    <source>
        <dbReference type="ARBA" id="ARBA00004141"/>
    </source>
</evidence>
<feature type="transmembrane region" description="Helical" evidence="11">
    <location>
        <begin position="89"/>
        <end position="118"/>
    </location>
</feature>
<reference evidence="13 14" key="1">
    <citation type="journal article" date="2016" name="Nat. Commun.">
        <title>Thousands of microbial genomes shed light on interconnected biogeochemical processes in an aquifer system.</title>
        <authorList>
            <person name="Anantharaman K."/>
            <person name="Brown C.T."/>
            <person name="Hug L.A."/>
            <person name="Sharon I."/>
            <person name="Castelle C.J."/>
            <person name="Probst A.J."/>
            <person name="Thomas B.C."/>
            <person name="Singh A."/>
            <person name="Wilkins M.J."/>
            <person name="Karaoz U."/>
            <person name="Brodie E.L."/>
            <person name="Williams K.H."/>
            <person name="Hubbard S.S."/>
            <person name="Banfield J.F."/>
        </authorList>
    </citation>
    <scope>NUCLEOTIDE SEQUENCE [LARGE SCALE GENOMIC DNA]</scope>
</reference>
<keyword evidence="6" id="KW-0378">Hydrolase</keyword>
<dbReference type="SUPFAM" id="SSF50156">
    <property type="entry name" value="PDZ domain-like"/>
    <property type="match status" value="1"/>
</dbReference>
<dbReference type="InterPro" id="IPR036034">
    <property type="entry name" value="PDZ_sf"/>
</dbReference>
<comment type="cofactor">
    <cofactor evidence="1">
        <name>Zn(2+)</name>
        <dbReference type="ChEBI" id="CHEBI:29105"/>
    </cofactor>
</comment>
<keyword evidence="9" id="KW-0482">Metalloprotease</keyword>
<keyword evidence="7" id="KW-0862">Zinc</keyword>
<dbReference type="GO" id="GO:0016020">
    <property type="term" value="C:membrane"/>
    <property type="evidence" value="ECO:0007669"/>
    <property type="project" value="UniProtKB-SubCell"/>
</dbReference>
<evidence type="ECO:0000256" key="10">
    <source>
        <dbReference type="ARBA" id="ARBA00023136"/>
    </source>
</evidence>
<dbReference type="PANTHER" id="PTHR42837:SF2">
    <property type="entry name" value="MEMBRANE METALLOPROTEASE ARASP2, CHLOROPLASTIC-RELATED"/>
    <property type="match status" value="1"/>
</dbReference>
<feature type="domain" description="Peptidase M50" evidence="12">
    <location>
        <begin position="6"/>
        <end position="345"/>
    </location>
</feature>
<dbReference type="CDD" id="cd06163">
    <property type="entry name" value="S2P-M50_PDZ_RseP-like"/>
    <property type="match status" value="1"/>
</dbReference>
<comment type="caution">
    <text evidence="13">The sequence shown here is derived from an EMBL/GenBank/DDBJ whole genome shotgun (WGS) entry which is preliminary data.</text>
</comment>
<feature type="transmembrane region" description="Helical" evidence="11">
    <location>
        <begin position="6"/>
        <end position="25"/>
    </location>
</feature>
<evidence type="ECO:0000256" key="11">
    <source>
        <dbReference type="SAM" id="Phobius"/>
    </source>
</evidence>
<sequence length="358" mass="39463">MQIIVFILILSFLVLIHEIGHYLVAKFFGMRVDEFGIGLPPRVKGLFTKWGTLFSLNWVPLGGFVKIYGEDPDDSVQRNSPEAFFNKPIWQRALVLTAGVFMNFLFGVIAFGIVYSYIGIPTKTDKVFVAEVIKGSPADVVGIKAKEEIKEVRVKKSLVNFVGVEGFIKELEPLKGSEIVLGVLDEKGAMREVVVTPRKDPPDGQGALGVTLSGIEMKKYVWWQMPFRGMKVGLSEAVAWGGEIVTNFKTLIGGIITGKGLPEDIAGPVGIYQVSKQAYSFGWVAVVQFMAILSINLAILNIMPFPALDGGRLFFLGVEMLIGKNLKNRFEGYVHTIGMVLLLSLMAVVTVRDIIKLF</sequence>
<dbReference type="EMBL" id="MFAQ01000017">
    <property type="protein sequence ID" value="OGD83430.1"/>
    <property type="molecule type" value="Genomic_DNA"/>
</dbReference>
<evidence type="ECO:0000256" key="5">
    <source>
        <dbReference type="ARBA" id="ARBA00022692"/>
    </source>
</evidence>
<accession>A0A1F5FUZ4</accession>
<evidence type="ECO:0000256" key="6">
    <source>
        <dbReference type="ARBA" id="ARBA00022801"/>
    </source>
</evidence>
<feature type="transmembrane region" description="Helical" evidence="11">
    <location>
        <begin position="281"/>
        <end position="303"/>
    </location>
</feature>
<feature type="transmembrane region" description="Helical" evidence="11">
    <location>
        <begin position="333"/>
        <end position="355"/>
    </location>
</feature>
<dbReference type="AlphaFoldDB" id="A0A1F5FUZ4"/>
<gene>
    <name evidence="13" type="ORF">A2572_01845</name>
</gene>
<protein>
    <recommendedName>
        <fullName evidence="12">Peptidase M50 domain-containing protein</fullName>
    </recommendedName>
</protein>
<evidence type="ECO:0000256" key="4">
    <source>
        <dbReference type="ARBA" id="ARBA00022670"/>
    </source>
</evidence>